<name>A0A645GYN5_9ZZZZ</name>
<proteinExistence type="predicted"/>
<organism evidence="1">
    <name type="scientific">bioreactor metagenome</name>
    <dbReference type="NCBI Taxonomy" id="1076179"/>
    <lineage>
        <taxon>unclassified sequences</taxon>
        <taxon>metagenomes</taxon>
        <taxon>ecological metagenomes</taxon>
    </lineage>
</organism>
<evidence type="ECO:0000313" key="1">
    <source>
        <dbReference type="EMBL" id="MPN31867.1"/>
    </source>
</evidence>
<comment type="caution">
    <text evidence="1">The sequence shown here is derived from an EMBL/GenBank/DDBJ whole genome shotgun (WGS) entry which is preliminary data.</text>
</comment>
<dbReference type="AlphaFoldDB" id="A0A645GYN5"/>
<dbReference type="EMBL" id="VSSQ01083583">
    <property type="protein sequence ID" value="MPN31867.1"/>
    <property type="molecule type" value="Genomic_DNA"/>
</dbReference>
<protein>
    <submittedName>
        <fullName evidence="1">Uncharacterized protein</fullName>
    </submittedName>
</protein>
<gene>
    <name evidence="1" type="ORF">SDC9_179342</name>
</gene>
<sequence length="64" mass="7443">MEKFIGVNFKVLYEQNFNGNDDLYEGYTPNYIKVVSKSESQIDEKILDTKIIEAKDEYSIGNIM</sequence>
<accession>A0A645GYN5</accession>
<reference evidence="1" key="1">
    <citation type="submission" date="2019-08" db="EMBL/GenBank/DDBJ databases">
        <authorList>
            <person name="Kucharzyk K."/>
            <person name="Murdoch R.W."/>
            <person name="Higgins S."/>
            <person name="Loffler F."/>
        </authorList>
    </citation>
    <scope>NUCLEOTIDE SEQUENCE</scope>
</reference>